<keyword evidence="6" id="KW-0812">Transmembrane</keyword>
<gene>
    <name evidence="9" type="ORF">J5O05_04055</name>
</gene>
<feature type="transmembrane region" description="Helical" evidence="6">
    <location>
        <begin position="12"/>
        <end position="33"/>
    </location>
</feature>
<organism evidence="9 10">
    <name type="scientific">Pseudoalteromonas xiamenensis</name>
    <dbReference type="NCBI Taxonomy" id="882626"/>
    <lineage>
        <taxon>Bacteria</taxon>
        <taxon>Pseudomonadati</taxon>
        <taxon>Pseudomonadota</taxon>
        <taxon>Gammaproteobacteria</taxon>
        <taxon>Alteromonadales</taxon>
        <taxon>Pseudoalteromonadaceae</taxon>
        <taxon>Pseudoalteromonas</taxon>
    </lineage>
</organism>
<dbReference type="Pfam" id="PF00015">
    <property type="entry name" value="MCPsignal"/>
    <property type="match status" value="1"/>
</dbReference>
<dbReference type="Proteomes" id="UP000664904">
    <property type="component" value="Chromosome"/>
</dbReference>
<dbReference type="AlphaFoldDB" id="A0A975DHW6"/>
<comment type="similarity">
    <text evidence="3">Belongs to the methyl-accepting chemotaxis (MCP) protein family.</text>
</comment>
<dbReference type="Pfam" id="PF00672">
    <property type="entry name" value="HAMP"/>
    <property type="match status" value="1"/>
</dbReference>
<evidence type="ECO:0000256" key="4">
    <source>
        <dbReference type="PROSITE-ProRule" id="PRU00284"/>
    </source>
</evidence>
<dbReference type="PROSITE" id="PS50885">
    <property type="entry name" value="HAMP"/>
    <property type="match status" value="1"/>
</dbReference>
<evidence type="ECO:0000256" key="6">
    <source>
        <dbReference type="SAM" id="Phobius"/>
    </source>
</evidence>
<dbReference type="GO" id="GO:0007165">
    <property type="term" value="P:signal transduction"/>
    <property type="evidence" value="ECO:0007669"/>
    <property type="project" value="UniProtKB-KW"/>
</dbReference>
<feature type="transmembrane region" description="Helical" evidence="6">
    <location>
        <begin position="324"/>
        <end position="348"/>
    </location>
</feature>
<evidence type="ECO:0000259" key="8">
    <source>
        <dbReference type="PROSITE" id="PS50885"/>
    </source>
</evidence>
<keyword evidence="10" id="KW-1185">Reference proteome</keyword>
<dbReference type="FunFam" id="1.10.287.950:FF:000001">
    <property type="entry name" value="Methyl-accepting chemotaxis sensory transducer"/>
    <property type="match status" value="1"/>
</dbReference>
<sequence>MLNKLSIKQKITLGFSALGTLLLLACILAYIALTQIQQANDQVKSVAVPVQRAADALQLQQLELSKLLAQAFSQNAKNELEKEQQAFLSLLQRYQSQQNQLLALISEKPRLQSKLQSAIEQSKNLATAGKQLFASKLDVEQRRGQLSQATAKLAEFKDEASGAMLDIELIETDKQRQLEEVAGTGVRIDDMLFTLGNNSKAISQLSATELTQHQDDMRFLLDNIRNNYQYLQQQAQGLPMDELRERYDGAMANVTQFLASPGTLYQVQQQKLSAIEKAQQAYSSAESNANEVIASLQELQAGAKEQFEHYQDVAQTKIDQAKSMAIVLAMVFIGLGAFISISTSRAMLGPLNAVNKMLNYLAAGDFSRQMNKFNDDEFGQLIDNINQVKNNLRGLLENINQQVHELENLSQSSLSRSTEIASNANTQQQRMKDATDLASRISHSASLVSQESQTSLDSIHEAESEGKQVTRIANDNRGHIVSLSKRMDEAVNIMTKLTAHSQNIGSILDTISSIAEQTNLLALNAAIEAARAGEQGRGFAVVADEVRTLASRTQDSTNEINQMIAALQQDTSIASSAINAGKEDASLCVSQSDALVNAMTQISSALSNVIVLSSRVSEAAHSQAGDCRSIEGVMNDAQDTARQNANAMQDMAKGSASLSEFAGRLTGLVERFKL</sequence>
<feature type="region of interest" description="Disordered" evidence="5">
    <location>
        <begin position="410"/>
        <end position="436"/>
    </location>
</feature>
<evidence type="ECO:0000256" key="3">
    <source>
        <dbReference type="ARBA" id="ARBA00029447"/>
    </source>
</evidence>
<comment type="subcellular location">
    <subcellularLocation>
        <location evidence="1">Membrane</location>
    </subcellularLocation>
</comment>
<evidence type="ECO:0000256" key="1">
    <source>
        <dbReference type="ARBA" id="ARBA00004370"/>
    </source>
</evidence>
<reference evidence="9" key="1">
    <citation type="submission" date="2021-03" db="EMBL/GenBank/DDBJ databases">
        <title>Complete Genome of Pseudoalteromonas xiamenensis STKMTI.2, a new potential marine bacterium producing anti-Vibrio compounds.</title>
        <authorList>
            <person name="Handayani D.P."/>
            <person name="Isnansetyo A."/>
            <person name="Istiqomah I."/>
            <person name="Jumina J."/>
        </authorList>
    </citation>
    <scope>NUCLEOTIDE SEQUENCE</scope>
    <source>
        <strain evidence="9">STKMTI.2</strain>
    </source>
</reference>
<dbReference type="GO" id="GO:0006935">
    <property type="term" value="P:chemotaxis"/>
    <property type="evidence" value="ECO:0007669"/>
    <property type="project" value="UniProtKB-ARBA"/>
</dbReference>
<dbReference type="GO" id="GO:0016020">
    <property type="term" value="C:membrane"/>
    <property type="evidence" value="ECO:0007669"/>
    <property type="project" value="UniProtKB-SubCell"/>
</dbReference>
<name>A0A975DHW6_9GAMM</name>
<proteinExistence type="inferred from homology"/>
<dbReference type="PANTHER" id="PTHR32089">
    <property type="entry name" value="METHYL-ACCEPTING CHEMOTAXIS PROTEIN MCPB"/>
    <property type="match status" value="1"/>
</dbReference>
<feature type="domain" description="Methyl-accepting transducer" evidence="7">
    <location>
        <begin position="402"/>
        <end position="638"/>
    </location>
</feature>
<keyword evidence="2 4" id="KW-0807">Transducer</keyword>
<dbReference type="SMART" id="SM00304">
    <property type="entry name" value="HAMP"/>
    <property type="match status" value="1"/>
</dbReference>
<evidence type="ECO:0000256" key="2">
    <source>
        <dbReference type="ARBA" id="ARBA00023224"/>
    </source>
</evidence>
<keyword evidence="6" id="KW-0472">Membrane</keyword>
<dbReference type="PROSITE" id="PS50111">
    <property type="entry name" value="CHEMOTAXIS_TRANSDUC_2"/>
    <property type="match status" value="1"/>
</dbReference>
<dbReference type="SMART" id="SM00283">
    <property type="entry name" value="MA"/>
    <property type="match status" value="1"/>
</dbReference>
<feature type="domain" description="HAMP" evidence="8">
    <location>
        <begin position="345"/>
        <end position="397"/>
    </location>
</feature>
<evidence type="ECO:0000256" key="5">
    <source>
        <dbReference type="SAM" id="MobiDB-lite"/>
    </source>
</evidence>
<dbReference type="EMBL" id="CP072133">
    <property type="protein sequence ID" value="QTH72078.1"/>
    <property type="molecule type" value="Genomic_DNA"/>
</dbReference>
<dbReference type="KEGG" id="pxi:J5O05_04055"/>
<dbReference type="CDD" id="cd06225">
    <property type="entry name" value="HAMP"/>
    <property type="match status" value="1"/>
</dbReference>
<accession>A0A975DHW6</accession>
<evidence type="ECO:0000259" key="7">
    <source>
        <dbReference type="PROSITE" id="PS50111"/>
    </source>
</evidence>
<keyword evidence="6" id="KW-1133">Transmembrane helix</keyword>
<dbReference type="Gene3D" id="1.10.287.950">
    <property type="entry name" value="Methyl-accepting chemotaxis protein"/>
    <property type="match status" value="1"/>
</dbReference>
<evidence type="ECO:0000313" key="10">
    <source>
        <dbReference type="Proteomes" id="UP000664904"/>
    </source>
</evidence>
<evidence type="ECO:0000313" key="9">
    <source>
        <dbReference type="EMBL" id="QTH72078.1"/>
    </source>
</evidence>
<dbReference type="RefSeq" id="WP_208843700.1">
    <property type="nucleotide sequence ID" value="NZ_CP072133.1"/>
</dbReference>
<dbReference type="SUPFAM" id="SSF58104">
    <property type="entry name" value="Methyl-accepting chemotaxis protein (MCP) signaling domain"/>
    <property type="match status" value="1"/>
</dbReference>
<dbReference type="InterPro" id="IPR003660">
    <property type="entry name" value="HAMP_dom"/>
</dbReference>
<dbReference type="InterPro" id="IPR004089">
    <property type="entry name" value="MCPsignal_dom"/>
</dbReference>
<dbReference type="PROSITE" id="PS51257">
    <property type="entry name" value="PROKAR_LIPOPROTEIN"/>
    <property type="match status" value="1"/>
</dbReference>
<dbReference type="PANTHER" id="PTHR32089:SF70">
    <property type="entry name" value="ENERGY TAXIS MODULATING METHYL ACCEPTING SENSORY TRANSDUCER"/>
    <property type="match status" value="1"/>
</dbReference>
<protein>
    <submittedName>
        <fullName evidence="9">Methyl-accepting chemotaxis protein</fullName>
    </submittedName>
</protein>
<feature type="compositionally biased region" description="Polar residues" evidence="5">
    <location>
        <begin position="410"/>
        <end position="429"/>
    </location>
</feature>